<name>A0A9W7A1S7_9STRA</name>
<gene>
    <name evidence="1" type="ORF">TrST_g3634</name>
</gene>
<dbReference type="EMBL" id="BRXY01000093">
    <property type="protein sequence ID" value="GMH64302.1"/>
    <property type="molecule type" value="Genomic_DNA"/>
</dbReference>
<dbReference type="InterPro" id="IPR029044">
    <property type="entry name" value="Nucleotide-diphossugar_trans"/>
</dbReference>
<reference evidence="2" key="1">
    <citation type="journal article" date="2023" name="Commun. Biol.">
        <title>Genome analysis of Parmales, the sister group of diatoms, reveals the evolutionary specialization of diatoms from phago-mixotrophs to photoautotrophs.</title>
        <authorList>
            <person name="Ban H."/>
            <person name="Sato S."/>
            <person name="Yoshikawa S."/>
            <person name="Yamada K."/>
            <person name="Nakamura Y."/>
            <person name="Ichinomiya M."/>
            <person name="Sato N."/>
            <person name="Blanc-Mathieu R."/>
            <person name="Endo H."/>
            <person name="Kuwata A."/>
            <person name="Ogata H."/>
        </authorList>
    </citation>
    <scope>NUCLEOTIDE SEQUENCE [LARGE SCALE GENOMIC DNA]</scope>
    <source>
        <strain evidence="2">NIES 3701</strain>
    </source>
</reference>
<organism evidence="1 2">
    <name type="scientific">Triparma strigata</name>
    <dbReference type="NCBI Taxonomy" id="1606541"/>
    <lineage>
        <taxon>Eukaryota</taxon>
        <taxon>Sar</taxon>
        <taxon>Stramenopiles</taxon>
        <taxon>Ochrophyta</taxon>
        <taxon>Bolidophyceae</taxon>
        <taxon>Parmales</taxon>
        <taxon>Triparmaceae</taxon>
        <taxon>Triparma</taxon>
    </lineage>
</organism>
<dbReference type="AlphaFoldDB" id="A0A9W7A1S7"/>
<evidence type="ECO:0000313" key="1">
    <source>
        <dbReference type="EMBL" id="GMH64302.1"/>
    </source>
</evidence>
<evidence type="ECO:0000313" key="2">
    <source>
        <dbReference type="Proteomes" id="UP001165085"/>
    </source>
</evidence>
<evidence type="ECO:0008006" key="3">
    <source>
        <dbReference type="Google" id="ProtNLM"/>
    </source>
</evidence>
<dbReference type="SUPFAM" id="SSF53448">
    <property type="entry name" value="Nucleotide-diphospho-sugar transferases"/>
    <property type="match status" value="1"/>
</dbReference>
<dbReference type="Proteomes" id="UP001165085">
    <property type="component" value="Unassembled WGS sequence"/>
</dbReference>
<comment type="caution">
    <text evidence="1">The sequence shown here is derived from an EMBL/GenBank/DDBJ whole genome shotgun (WGS) entry which is preliminary data.</text>
</comment>
<keyword evidence="2" id="KW-1185">Reference proteome</keyword>
<proteinExistence type="predicted"/>
<protein>
    <recommendedName>
        <fullName evidence="3">Glycosyltransferase 2-like domain-containing protein</fullName>
    </recommendedName>
</protein>
<accession>A0A9W7A1S7</accession>
<sequence>MPRPFRLLTFLIFFTALTSLITLLHFHNFIASATSITSEKEITVISATNRKWSTPNVYNNFKRQEWRNKKLILMGEDDSPEWEDIQRRDSRVTYFYQRNHRGEELSTGLKIKAALNRVNEDSLVAIFDDDDFYAKDYLTFMEGQLRKEGADLRSVALKGKFATKHGRSGWDSTWTQSLEDLGFNLKPVRGKPHIVIKIQHGSNASLQMVQYVRKADPPPYSVLKEMLAESLEVTAPEVELGGCQELAELIRGSPSHHKVGRNKSRRSKPIDPRELITLHFLIASSPDSCCNLCLSTHGCVTSDFHDSRCFFKGRAEFAAPWKAEQILYNQEKKTMATAAT</sequence>